<gene>
    <name evidence="2" type="ORF">NDU88_006796</name>
</gene>
<feature type="region of interest" description="Disordered" evidence="1">
    <location>
        <begin position="1"/>
        <end position="73"/>
    </location>
</feature>
<protein>
    <submittedName>
        <fullName evidence="2">Uncharacterized protein</fullName>
    </submittedName>
</protein>
<name>A0AAV7X2P5_PLEWA</name>
<proteinExistence type="predicted"/>
<evidence type="ECO:0000313" key="2">
    <source>
        <dbReference type="EMBL" id="KAJ1219227.1"/>
    </source>
</evidence>
<reference evidence="2" key="1">
    <citation type="journal article" date="2022" name="bioRxiv">
        <title>Sequencing and chromosome-scale assembly of the giantPleurodeles waltlgenome.</title>
        <authorList>
            <person name="Brown T."/>
            <person name="Elewa A."/>
            <person name="Iarovenko S."/>
            <person name="Subramanian E."/>
            <person name="Araus A.J."/>
            <person name="Petzold A."/>
            <person name="Susuki M."/>
            <person name="Suzuki K.-i.T."/>
            <person name="Hayashi T."/>
            <person name="Toyoda A."/>
            <person name="Oliveira C."/>
            <person name="Osipova E."/>
            <person name="Leigh N.D."/>
            <person name="Simon A."/>
            <person name="Yun M.H."/>
        </authorList>
    </citation>
    <scope>NUCLEOTIDE SEQUENCE</scope>
    <source>
        <strain evidence="2">20211129_DDA</strain>
        <tissue evidence="2">Liver</tissue>
    </source>
</reference>
<keyword evidence="3" id="KW-1185">Reference proteome</keyword>
<dbReference type="Proteomes" id="UP001066276">
    <property type="component" value="Chromosome 1_1"/>
</dbReference>
<evidence type="ECO:0000256" key="1">
    <source>
        <dbReference type="SAM" id="MobiDB-lite"/>
    </source>
</evidence>
<accession>A0AAV7X2P5</accession>
<dbReference type="AlphaFoldDB" id="A0AAV7X2P5"/>
<dbReference type="EMBL" id="JANPWB010000001">
    <property type="protein sequence ID" value="KAJ1219227.1"/>
    <property type="molecule type" value="Genomic_DNA"/>
</dbReference>
<organism evidence="2 3">
    <name type="scientific">Pleurodeles waltl</name>
    <name type="common">Iberian ribbed newt</name>
    <dbReference type="NCBI Taxonomy" id="8319"/>
    <lineage>
        <taxon>Eukaryota</taxon>
        <taxon>Metazoa</taxon>
        <taxon>Chordata</taxon>
        <taxon>Craniata</taxon>
        <taxon>Vertebrata</taxon>
        <taxon>Euteleostomi</taxon>
        <taxon>Amphibia</taxon>
        <taxon>Batrachia</taxon>
        <taxon>Caudata</taxon>
        <taxon>Salamandroidea</taxon>
        <taxon>Salamandridae</taxon>
        <taxon>Pleurodelinae</taxon>
        <taxon>Pleurodeles</taxon>
    </lineage>
</organism>
<comment type="caution">
    <text evidence="2">The sequence shown here is derived from an EMBL/GenBank/DDBJ whole genome shotgun (WGS) entry which is preliminary data.</text>
</comment>
<evidence type="ECO:0000313" key="3">
    <source>
        <dbReference type="Proteomes" id="UP001066276"/>
    </source>
</evidence>
<sequence>MPPFSGPRQPGPSALQSRATTGPRPLLARVRLSPLHAASENRRPGSLQPGAPQQLGTSTGWAPPACKPPYTAR</sequence>